<proteinExistence type="predicted"/>
<organism evidence="1 2">
    <name type="scientific">Faecalibacterium prausnitzii</name>
    <dbReference type="NCBI Taxonomy" id="853"/>
    <lineage>
        <taxon>Bacteria</taxon>
        <taxon>Bacillati</taxon>
        <taxon>Bacillota</taxon>
        <taxon>Clostridia</taxon>
        <taxon>Eubacteriales</taxon>
        <taxon>Oscillospiraceae</taxon>
        <taxon>Faecalibacterium</taxon>
    </lineage>
</organism>
<reference evidence="1 2" key="1">
    <citation type="journal article" date="2017" name="Front. Microbiol.">
        <title>New Insights into the Diversity of the Genus Faecalibacterium.</title>
        <authorList>
            <person name="Benevides L."/>
            <person name="Burman S."/>
            <person name="Martin R."/>
            <person name="Robert V."/>
            <person name="Thomas M."/>
            <person name="Miquel S."/>
            <person name="Chain F."/>
            <person name="Sokol H."/>
            <person name="Bermudez-Humaran L.G."/>
            <person name="Morrison M."/>
            <person name="Langella P."/>
            <person name="Azevedo V.A."/>
            <person name="Chatel J.M."/>
            <person name="Soares S."/>
        </authorList>
    </citation>
    <scope>NUCLEOTIDE SEQUENCE [LARGE SCALE GENOMIC DNA]</scope>
    <source>
        <strain evidence="1 2">AHMP21</strain>
    </source>
</reference>
<gene>
    <name evidence="1" type="ORF">CHR61_00330</name>
</gene>
<sequence length="64" mass="6972">MPELHFRPKESEGPPMKKRLISLLVALCMAVTLLPVSAITAWAEKDGQLKIVDGYPVGSGDNHD</sequence>
<name>A0A2A7BHF5_9FIRM</name>
<comment type="caution">
    <text evidence="1">The sequence shown here is derived from an EMBL/GenBank/DDBJ whole genome shotgun (WGS) entry which is preliminary data.</text>
</comment>
<evidence type="ECO:0000313" key="1">
    <source>
        <dbReference type="EMBL" id="PDX90769.1"/>
    </source>
</evidence>
<evidence type="ECO:0000313" key="2">
    <source>
        <dbReference type="Proteomes" id="UP000220438"/>
    </source>
</evidence>
<dbReference type="AlphaFoldDB" id="A0A2A7BHF5"/>
<protein>
    <submittedName>
        <fullName evidence="1">Uncharacterized protein</fullName>
    </submittedName>
</protein>
<accession>A0A2A7BHF5</accession>
<dbReference type="EMBL" id="NOUW01000003">
    <property type="protein sequence ID" value="PDX90769.1"/>
    <property type="molecule type" value="Genomic_DNA"/>
</dbReference>
<dbReference type="Proteomes" id="UP000220438">
    <property type="component" value="Unassembled WGS sequence"/>
</dbReference>